<evidence type="ECO:0000256" key="1">
    <source>
        <dbReference type="ARBA" id="ARBA00000900"/>
    </source>
</evidence>
<evidence type="ECO:0000256" key="8">
    <source>
        <dbReference type="ARBA" id="ARBA00022786"/>
    </source>
</evidence>
<keyword evidence="9" id="KW-0862">Zinc</keyword>
<evidence type="ECO:0000256" key="3">
    <source>
        <dbReference type="ARBA" id="ARBA00012483"/>
    </source>
</evidence>
<evidence type="ECO:0000256" key="4">
    <source>
        <dbReference type="ARBA" id="ARBA00022679"/>
    </source>
</evidence>
<dbReference type="RefSeq" id="WP_349299310.1">
    <property type="nucleotide sequence ID" value="NZ_JBEDNQ010000007.1"/>
</dbReference>
<keyword evidence="6" id="KW-0479">Metal-binding</keyword>
<organism evidence="14 15">
    <name type="scientific">Pseudonocardia nematodicida</name>
    <dbReference type="NCBI Taxonomy" id="1206997"/>
    <lineage>
        <taxon>Bacteria</taxon>
        <taxon>Bacillati</taxon>
        <taxon>Actinomycetota</taxon>
        <taxon>Actinomycetes</taxon>
        <taxon>Pseudonocardiales</taxon>
        <taxon>Pseudonocardiaceae</taxon>
        <taxon>Pseudonocardia</taxon>
    </lineage>
</organism>
<keyword evidence="11 12" id="KW-0472">Membrane</keyword>
<sequence>MTTSQLVLLGLAGILGYFAYQAFTEARAAHAAWTRGLGATETGIGELVAMAGAASAELGAGSFRRVVTLQGTVEPAGEGDLRPAPLSGADCLWFRVRRIRRFRGDKGRTENEVVSDRRGGGRFELRSGDGAVVTVDPADARVELPVAEQRDEGPDPDEGIALGPVRLGNRTEGYELTEWRLEPGERITVIGEARCVADGVRVAGGPDQPLTLTTSARTDHLDAERNRSRTAIRRAAAFAVGALAVLVWWFVS</sequence>
<evidence type="ECO:0000256" key="10">
    <source>
        <dbReference type="ARBA" id="ARBA00022989"/>
    </source>
</evidence>
<accession>A0ABV1KD41</accession>
<reference evidence="14 15" key="1">
    <citation type="submission" date="2024-03" db="EMBL/GenBank/DDBJ databases">
        <title>Draft genome sequence of Pseudonocardia nematodicida JCM 31783.</title>
        <authorList>
            <person name="Butdee W."/>
            <person name="Duangmal K."/>
        </authorList>
    </citation>
    <scope>NUCLEOTIDE SEQUENCE [LARGE SCALE GENOMIC DNA]</scope>
    <source>
        <strain evidence="14 15">JCM 31783</strain>
    </source>
</reference>
<keyword evidence="4" id="KW-0808">Transferase</keyword>
<feature type="transmembrane region" description="Helical" evidence="12">
    <location>
        <begin position="6"/>
        <end position="23"/>
    </location>
</feature>
<evidence type="ECO:0000256" key="12">
    <source>
        <dbReference type="SAM" id="Phobius"/>
    </source>
</evidence>
<comment type="subcellular location">
    <subcellularLocation>
        <location evidence="2">Membrane</location>
        <topology evidence="2">Multi-pass membrane protein</topology>
    </subcellularLocation>
</comment>
<comment type="caution">
    <text evidence="14">The sequence shown here is derived from an EMBL/GenBank/DDBJ whole genome shotgun (WGS) entry which is preliminary data.</text>
</comment>
<dbReference type="EMBL" id="JBEDNQ010000007">
    <property type="protein sequence ID" value="MEQ3552234.1"/>
    <property type="molecule type" value="Genomic_DNA"/>
</dbReference>
<dbReference type="EC" id="2.3.2.27" evidence="3"/>
<name>A0ABV1KD41_9PSEU</name>
<keyword evidence="5 12" id="KW-0812">Transmembrane</keyword>
<dbReference type="Proteomes" id="UP001494902">
    <property type="component" value="Unassembled WGS sequence"/>
</dbReference>
<evidence type="ECO:0000313" key="15">
    <source>
        <dbReference type="Proteomes" id="UP001494902"/>
    </source>
</evidence>
<comment type="catalytic activity">
    <reaction evidence="1">
        <text>S-ubiquitinyl-[E2 ubiquitin-conjugating enzyme]-L-cysteine + [acceptor protein]-L-lysine = [E2 ubiquitin-conjugating enzyme]-L-cysteine + N(6)-ubiquitinyl-[acceptor protein]-L-lysine.</text>
        <dbReference type="EC" id="2.3.2.27"/>
    </reaction>
</comment>
<evidence type="ECO:0000256" key="11">
    <source>
        <dbReference type="ARBA" id="ARBA00023136"/>
    </source>
</evidence>
<evidence type="ECO:0000313" key="14">
    <source>
        <dbReference type="EMBL" id="MEQ3552234.1"/>
    </source>
</evidence>
<evidence type="ECO:0000256" key="7">
    <source>
        <dbReference type="ARBA" id="ARBA00022771"/>
    </source>
</evidence>
<feature type="domain" description="E3 Ubiquitin ligase MUL1-like" evidence="13">
    <location>
        <begin position="106"/>
        <end position="244"/>
    </location>
</feature>
<evidence type="ECO:0000259" key="13">
    <source>
        <dbReference type="Pfam" id="PF12483"/>
    </source>
</evidence>
<evidence type="ECO:0000256" key="5">
    <source>
        <dbReference type="ARBA" id="ARBA00022692"/>
    </source>
</evidence>
<feature type="transmembrane region" description="Helical" evidence="12">
    <location>
        <begin position="235"/>
        <end position="251"/>
    </location>
</feature>
<keyword evidence="10 12" id="KW-1133">Transmembrane helix</keyword>
<keyword evidence="7" id="KW-0863">Zinc-finger</keyword>
<keyword evidence="15" id="KW-1185">Reference proteome</keyword>
<proteinExistence type="predicted"/>
<evidence type="ECO:0000256" key="2">
    <source>
        <dbReference type="ARBA" id="ARBA00004141"/>
    </source>
</evidence>
<dbReference type="InterPro" id="IPR022170">
    <property type="entry name" value="MUL1-like"/>
</dbReference>
<keyword evidence="8" id="KW-0833">Ubl conjugation pathway</keyword>
<evidence type="ECO:0000256" key="6">
    <source>
        <dbReference type="ARBA" id="ARBA00022723"/>
    </source>
</evidence>
<gene>
    <name evidence="14" type="ORF">WIS52_17315</name>
</gene>
<evidence type="ECO:0000256" key="9">
    <source>
        <dbReference type="ARBA" id="ARBA00022833"/>
    </source>
</evidence>
<protein>
    <recommendedName>
        <fullName evidence="3">RING-type E3 ubiquitin transferase</fullName>
        <ecNumber evidence="3">2.3.2.27</ecNumber>
    </recommendedName>
</protein>
<dbReference type="Pfam" id="PF12483">
    <property type="entry name" value="GIDE"/>
    <property type="match status" value="1"/>
</dbReference>